<keyword evidence="6 12" id="KW-0378">Hydrolase</keyword>
<name>A0A4Q1SAT5_9BACT</name>
<dbReference type="GO" id="GO:0005737">
    <property type="term" value="C:cytoplasm"/>
    <property type="evidence" value="ECO:0007669"/>
    <property type="project" value="TreeGrafter"/>
</dbReference>
<dbReference type="InterPro" id="IPR023696">
    <property type="entry name" value="Ureohydrolase_dom_sf"/>
</dbReference>
<keyword evidence="4 13" id="KW-0056">Arginine metabolism</keyword>
<comment type="caution">
    <text evidence="14">The sequence shown here is derived from an EMBL/GenBank/DDBJ whole genome shotgun (WGS) entry which is preliminary data.</text>
</comment>
<keyword evidence="5 10" id="KW-0479">Metal-binding</keyword>
<feature type="binding site" evidence="10">
    <location>
        <position position="151"/>
    </location>
    <ligand>
        <name>Mn(2+)</name>
        <dbReference type="ChEBI" id="CHEBI:29035"/>
        <label>1</label>
    </ligand>
</feature>
<dbReference type="SUPFAM" id="SSF52768">
    <property type="entry name" value="Arginase/deacetylase"/>
    <property type="match status" value="1"/>
</dbReference>
<keyword evidence="7 10" id="KW-0464">Manganese</keyword>
<dbReference type="Proteomes" id="UP000290253">
    <property type="component" value="Unassembled WGS sequence"/>
</dbReference>
<dbReference type="PIRSF" id="PIRSF036979">
    <property type="entry name" value="Arginase"/>
    <property type="match status" value="1"/>
</dbReference>
<comment type="cofactor">
    <cofactor evidence="10 13">
        <name>Mn(2+)</name>
        <dbReference type="ChEBI" id="CHEBI:29035"/>
    </cofactor>
    <text evidence="10 13">Binds 2 manganese ions per subunit.</text>
</comment>
<evidence type="ECO:0000256" key="10">
    <source>
        <dbReference type="PIRSR" id="PIRSR036979-1"/>
    </source>
</evidence>
<evidence type="ECO:0000256" key="9">
    <source>
        <dbReference type="NCBIfam" id="TIGR01229"/>
    </source>
</evidence>
<dbReference type="InterPro" id="IPR020855">
    <property type="entry name" value="Ureohydrolase_Mn_BS"/>
</dbReference>
<accession>A0A4Q1SAT5</accession>
<feature type="binding site" evidence="10">
    <location>
        <position position="254"/>
    </location>
    <ligand>
        <name>Mn(2+)</name>
        <dbReference type="ChEBI" id="CHEBI:29035"/>
        <label>1</label>
    </ligand>
</feature>
<keyword evidence="15" id="KW-1185">Reference proteome</keyword>
<feature type="binding site" evidence="10">
    <location>
        <position position="147"/>
    </location>
    <ligand>
        <name>Mn(2+)</name>
        <dbReference type="ChEBI" id="CHEBI:29035"/>
        <label>1</label>
    </ligand>
</feature>
<proteinExistence type="inferred from homology"/>
<feature type="binding site" evidence="10">
    <location>
        <position position="149"/>
    </location>
    <ligand>
        <name>Mn(2+)</name>
        <dbReference type="ChEBI" id="CHEBI:29035"/>
        <label>1</label>
    </ligand>
</feature>
<comment type="pathway">
    <text evidence="1">Nitrogen metabolism; urea cycle; L-ornithine and urea from L-arginine: step 1/1.</text>
</comment>
<evidence type="ECO:0000256" key="2">
    <source>
        <dbReference type="ARBA" id="ARBA00012168"/>
    </source>
</evidence>
<dbReference type="OrthoDB" id="9789727at2"/>
<dbReference type="PANTHER" id="PTHR43782">
    <property type="entry name" value="ARGINASE"/>
    <property type="match status" value="1"/>
</dbReference>
<dbReference type="PRINTS" id="PR00116">
    <property type="entry name" value="ARGINASE"/>
</dbReference>
<evidence type="ECO:0000256" key="5">
    <source>
        <dbReference type="ARBA" id="ARBA00022723"/>
    </source>
</evidence>
<dbReference type="NCBIfam" id="TIGR01229">
    <property type="entry name" value="rocF_arginase"/>
    <property type="match status" value="1"/>
</dbReference>
<evidence type="ECO:0000256" key="6">
    <source>
        <dbReference type="ARBA" id="ARBA00022801"/>
    </source>
</evidence>
<dbReference type="PROSITE" id="PS01053">
    <property type="entry name" value="ARGINASE_1"/>
    <property type="match status" value="1"/>
</dbReference>
<evidence type="ECO:0000256" key="3">
    <source>
        <dbReference type="ARBA" id="ARBA00018123"/>
    </source>
</evidence>
<dbReference type="EMBL" id="SDMK01000004">
    <property type="protein sequence ID" value="RXS93802.1"/>
    <property type="molecule type" value="Genomic_DNA"/>
</dbReference>
<dbReference type="InterPro" id="IPR014033">
    <property type="entry name" value="Arginase"/>
</dbReference>
<evidence type="ECO:0000256" key="11">
    <source>
        <dbReference type="PROSITE-ProRule" id="PRU00742"/>
    </source>
</evidence>
<dbReference type="PANTHER" id="PTHR43782:SF3">
    <property type="entry name" value="ARGINASE"/>
    <property type="match status" value="1"/>
</dbReference>
<dbReference type="AlphaFoldDB" id="A0A4Q1SAT5"/>
<dbReference type="GO" id="GO:0000050">
    <property type="term" value="P:urea cycle"/>
    <property type="evidence" value="ECO:0007669"/>
    <property type="project" value="UniProtKB-UniPathway"/>
</dbReference>
<dbReference type="UniPathway" id="UPA00158">
    <property type="reaction ID" value="UER00270"/>
</dbReference>
<dbReference type="GO" id="GO:0030145">
    <property type="term" value="F:manganese ion binding"/>
    <property type="evidence" value="ECO:0007669"/>
    <property type="project" value="TreeGrafter"/>
</dbReference>
<feature type="binding site" evidence="10">
    <location>
        <position position="120"/>
    </location>
    <ligand>
        <name>Mn(2+)</name>
        <dbReference type="ChEBI" id="CHEBI:29035"/>
        <label>1</label>
    </ligand>
</feature>
<dbReference type="InterPro" id="IPR006035">
    <property type="entry name" value="Ureohydrolase"/>
</dbReference>
<evidence type="ECO:0000256" key="4">
    <source>
        <dbReference type="ARBA" id="ARBA00022503"/>
    </source>
</evidence>
<evidence type="ECO:0000256" key="13">
    <source>
        <dbReference type="RuleBase" id="RU361159"/>
    </source>
</evidence>
<organism evidence="14 15">
    <name type="scientific">Silvibacterium dinghuense</name>
    <dbReference type="NCBI Taxonomy" id="1560006"/>
    <lineage>
        <taxon>Bacteria</taxon>
        <taxon>Pseudomonadati</taxon>
        <taxon>Acidobacteriota</taxon>
        <taxon>Terriglobia</taxon>
        <taxon>Terriglobales</taxon>
        <taxon>Acidobacteriaceae</taxon>
        <taxon>Silvibacterium</taxon>
    </lineage>
</organism>
<dbReference type="EC" id="3.5.3.1" evidence="2 9"/>
<evidence type="ECO:0000256" key="1">
    <source>
        <dbReference type="ARBA" id="ARBA00005098"/>
    </source>
</evidence>
<feature type="binding site" evidence="10">
    <location>
        <position position="252"/>
    </location>
    <ligand>
        <name>Mn(2+)</name>
        <dbReference type="ChEBI" id="CHEBI:29035"/>
        <label>1</label>
    </ligand>
</feature>
<dbReference type="PROSITE" id="PS51409">
    <property type="entry name" value="ARGINASE_2"/>
    <property type="match status" value="1"/>
</dbReference>
<protein>
    <recommendedName>
        <fullName evidence="3 9">Arginase</fullName>
        <ecNumber evidence="2 9">3.5.3.1</ecNumber>
    </recommendedName>
</protein>
<evidence type="ECO:0000256" key="7">
    <source>
        <dbReference type="ARBA" id="ARBA00023211"/>
    </source>
</evidence>
<dbReference type="GO" id="GO:0006525">
    <property type="term" value="P:arginine metabolic process"/>
    <property type="evidence" value="ECO:0007669"/>
    <property type="project" value="UniProtKB-KW"/>
</dbReference>
<dbReference type="FunFam" id="3.40.800.10:FF:000012">
    <property type="entry name" value="Arginase"/>
    <property type="match status" value="1"/>
</dbReference>
<comment type="similarity">
    <text evidence="11 12">Belongs to the arginase family.</text>
</comment>
<sequence length="325" mass="34614">MSRTGPYIPESASLHGGIQSHPTRPIHILGVPLDLGASRRGVDMGPSALRVAGLEARLEALGHQVTDAGDVHVPIAETRHLGETNARYLAEITETCTSLAAMVERALEDGATPLVLGGDHSVAAGTVAGVSAFYRRRQQKIGLIWIDAHSDINTPATSPSGNVHGMPVAALLGLGPDALANIANFSPKIDPENTVLVGVRDIDQTEKENIRRAGISEVYTMRDIDERGMRAVMEEALRAAGRGTAGYHVSLDMDWVDPEDAPGVGTPVRGGATYREAHLAMEILADHGRLLSFELVEVNPVLDERNRTADLAVELISSAFGKKIL</sequence>
<evidence type="ECO:0000256" key="8">
    <source>
        <dbReference type="ARBA" id="ARBA00047391"/>
    </source>
</evidence>
<evidence type="ECO:0000313" key="14">
    <source>
        <dbReference type="EMBL" id="RXS93802.1"/>
    </source>
</evidence>
<dbReference type="CDD" id="cd09989">
    <property type="entry name" value="Arginase"/>
    <property type="match status" value="1"/>
</dbReference>
<dbReference type="GO" id="GO:0004053">
    <property type="term" value="F:arginase activity"/>
    <property type="evidence" value="ECO:0007669"/>
    <property type="project" value="UniProtKB-UniRule"/>
</dbReference>
<dbReference type="Pfam" id="PF00491">
    <property type="entry name" value="Arginase"/>
    <property type="match status" value="1"/>
</dbReference>
<dbReference type="Gene3D" id="3.40.800.10">
    <property type="entry name" value="Ureohydrolase domain"/>
    <property type="match status" value="1"/>
</dbReference>
<dbReference type="RefSeq" id="WP_129209635.1">
    <property type="nucleotide sequence ID" value="NZ_BMGU01000002.1"/>
</dbReference>
<comment type="catalytic activity">
    <reaction evidence="8 13">
        <text>L-arginine + H2O = urea + L-ornithine</text>
        <dbReference type="Rhea" id="RHEA:20569"/>
        <dbReference type="ChEBI" id="CHEBI:15377"/>
        <dbReference type="ChEBI" id="CHEBI:16199"/>
        <dbReference type="ChEBI" id="CHEBI:32682"/>
        <dbReference type="ChEBI" id="CHEBI:46911"/>
        <dbReference type="EC" id="3.5.3.1"/>
    </reaction>
</comment>
<evidence type="ECO:0000313" key="15">
    <source>
        <dbReference type="Proteomes" id="UP000290253"/>
    </source>
</evidence>
<evidence type="ECO:0000256" key="12">
    <source>
        <dbReference type="RuleBase" id="RU003684"/>
    </source>
</evidence>
<gene>
    <name evidence="14" type="primary">rocF</name>
    <name evidence="14" type="ORF">ESZ00_17315</name>
</gene>
<reference evidence="14 15" key="1">
    <citation type="journal article" date="2016" name="Int. J. Syst. Evol. Microbiol.">
        <title>Acidipila dinghuensis sp. nov., an acidobacterium isolated from forest soil.</title>
        <authorList>
            <person name="Jiang Y.W."/>
            <person name="Wang J."/>
            <person name="Chen M.H."/>
            <person name="Lv Y.Y."/>
            <person name="Qiu L.H."/>
        </authorList>
    </citation>
    <scope>NUCLEOTIDE SEQUENCE [LARGE SCALE GENOMIC DNA]</scope>
    <source>
        <strain evidence="14 15">DHOF10</strain>
    </source>
</reference>